<organism evidence="1 2">
    <name type="scientific">Cucumis sativus</name>
    <name type="common">Cucumber</name>
    <dbReference type="NCBI Taxonomy" id="3659"/>
    <lineage>
        <taxon>Eukaryota</taxon>
        <taxon>Viridiplantae</taxon>
        <taxon>Streptophyta</taxon>
        <taxon>Embryophyta</taxon>
        <taxon>Tracheophyta</taxon>
        <taxon>Spermatophyta</taxon>
        <taxon>Magnoliopsida</taxon>
        <taxon>eudicotyledons</taxon>
        <taxon>Gunneridae</taxon>
        <taxon>Pentapetalae</taxon>
        <taxon>rosids</taxon>
        <taxon>fabids</taxon>
        <taxon>Cucurbitales</taxon>
        <taxon>Cucurbitaceae</taxon>
        <taxon>Benincaseae</taxon>
        <taxon>Cucumis</taxon>
    </lineage>
</organism>
<evidence type="ECO:0000313" key="2">
    <source>
        <dbReference type="Proteomes" id="UP000029981"/>
    </source>
</evidence>
<dbReference type="AlphaFoldDB" id="A0A0A0LB29"/>
<accession>A0A0A0LB29</accession>
<reference evidence="1 2" key="4">
    <citation type="journal article" date="2011" name="BMC Genomics">
        <title>RNA-Seq improves annotation of protein-coding genes in the cucumber genome.</title>
        <authorList>
            <person name="Li Z."/>
            <person name="Zhang Z."/>
            <person name="Yan P."/>
            <person name="Huang S."/>
            <person name="Fei Z."/>
            <person name="Lin K."/>
        </authorList>
    </citation>
    <scope>NUCLEOTIDE SEQUENCE [LARGE SCALE GENOMIC DNA]</scope>
    <source>
        <strain evidence="2">cv. 9930</strain>
    </source>
</reference>
<dbReference type="Proteomes" id="UP000029981">
    <property type="component" value="Chromosome 3"/>
</dbReference>
<reference evidence="1 2" key="1">
    <citation type="journal article" date="2009" name="Nat. Genet.">
        <title>The genome of the cucumber, Cucumis sativus L.</title>
        <authorList>
            <person name="Huang S."/>
            <person name="Li R."/>
            <person name="Zhang Z."/>
            <person name="Li L."/>
            <person name="Gu X."/>
            <person name="Fan W."/>
            <person name="Lucas W.J."/>
            <person name="Wang X."/>
            <person name="Xie B."/>
            <person name="Ni P."/>
            <person name="Ren Y."/>
            <person name="Zhu H."/>
            <person name="Li J."/>
            <person name="Lin K."/>
            <person name="Jin W."/>
            <person name="Fei Z."/>
            <person name="Li G."/>
            <person name="Staub J."/>
            <person name="Kilian A."/>
            <person name="van der Vossen E.A."/>
            <person name="Wu Y."/>
            <person name="Guo J."/>
            <person name="He J."/>
            <person name="Jia Z."/>
            <person name="Ren Y."/>
            <person name="Tian G."/>
            <person name="Lu Y."/>
            <person name="Ruan J."/>
            <person name="Qian W."/>
            <person name="Wang M."/>
            <person name="Huang Q."/>
            <person name="Li B."/>
            <person name="Xuan Z."/>
            <person name="Cao J."/>
            <person name="Asan"/>
            <person name="Wu Z."/>
            <person name="Zhang J."/>
            <person name="Cai Q."/>
            <person name="Bai Y."/>
            <person name="Zhao B."/>
            <person name="Han Y."/>
            <person name="Li Y."/>
            <person name="Li X."/>
            <person name="Wang S."/>
            <person name="Shi Q."/>
            <person name="Liu S."/>
            <person name="Cho W.K."/>
            <person name="Kim J.Y."/>
            <person name="Xu Y."/>
            <person name="Heller-Uszynska K."/>
            <person name="Miao H."/>
            <person name="Cheng Z."/>
            <person name="Zhang S."/>
            <person name="Wu J."/>
            <person name="Yang Y."/>
            <person name="Kang H."/>
            <person name="Li M."/>
            <person name="Liang H."/>
            <person name="Ren X."/>
            <person name="Shi Z."/>
            <person name="Wen M."/>
            <person name="Jian M."/>
            <person name="Yang H."/>
            <person name="Zhang G."/>
            <person name="Yang Z."/>
            <person name="Chen R."/>
            <person name="Liu S."/>
            <person name="Li J."/>
            <person name="Ma L."/>
            <person name="Liu H."/>
            <person name="Zhou Y."/>
            <person name="Zhao J."/>
            <person name="Fang X."/>
            <person name="Li G."/>
            <person name="Fang L."/>
            <person name="Li Y."/>
            <person name="Liu D."/>
            <person name="Zheng H."/>
            <person name="Zhang Y."/>
            <person name="Qin N."/>
            <person name="Li Z."/>
            <person name="Yang G."/>
            <person name="Yang S."/>
            <person name="Bolund L."/>
            <person name="Kristiansen K."/>
            <person name="Zheng H."/>
            <person name="Li S."/>
            <person name="Zhang X."/>
            <person name="Yang H."/>
            <person name="Wang J."/>
            <person name="Sun R."/>
            <person name="Zhang B."/>
            <person name="Jiang S."/>
            <person name="Wang J."/>
            <person name="Du Y."/>
            <person name="Li S."/>
        </authorList>
    </citation>
    <scope>NUCLEOTIDE SEQUENCE [LARGE SCALE GENOMIC DNA]</scope>
    <source>
        <strain evidence="2">cv. 9930</strain>
    </source>
</reference>
<dbReference type="EMBL" id="CM002924">
    <property type="protein sequence ID" value="KGN59210.1"/>
    <property type="molecule type" value="Genomic_DNA"/>
</dbReference>
<proteinExistence type="predicted"/>
<sequence>MNDGNSGKTLSSELGKALKALAVAMKTMTDPSNSSQLYQNPAKSAINNLNRFEIIESTVKPLIEVEDEKEQKPHIIITDRATENEDHSIYERGYVN</sequence>
<dbReference type="Gramene" id="KGN59210">
    <property type="protein sequence ID" value="KGN59210"/>
    <property type="gene ID" value="Csa_3G781600"/>
</dbReference>
<reference evidence="1 2" key="3">
    <citation type="journal article" date="2010" name="BMC Genomics">
        <title>Transcriptome sequencing and comparative analysis of cucumber flowers with different sex types.</title>
        <authorList>
            <person name="Guo S."/>
            <person name="Zheng Y."/>
            <person name="Joung J.G."/>
            <person name="Liu S."/>
            <person name="Zhang Z."/>
            <person name="Crasta O.R."/>
            <person name="Sobral B.W."/>
            <person name="Xu Y."/>
            <person name="Huang S."/>
            <person name="Fei Z."/>
        </authorList>
    </citation>
    <scope>NUCLEOTIDE SEQUENCE [LARGE SCALE GENOMIC DNA]</scope>
    <source>
        <strain evidence="2">cv. 9930</strain>
    </source>
</reference>
<protein>
    <submittedName>
        <fullName evidence="1">Uncharacterized protein</fullName>
    </submittedName>
</protein>
<keyword evidence="2" id="KW-1185">Reference proteome</keyword>
<evidence type="ECO:0000313" key="1">
    <source>
        <dbReference type="EMBL" id="KGN59210.1"/>
    </source>
</evidence>
<name>A0A0A0LB29_CUCSA</name>
<reference evidence="1 2" key="2">
    <citation type="journal article" date="2009" name="PLoS ONE">
        <title>An integrated genetic and cytogenetic map of the cucumber genome.</title>
        <authorList>
            <person name="Ren Y."/>
            <person name="Zhang Z."/>
            <person name="Liu J."/>
            <person name="Staub J.E."/>
            <person name="Han Y."/>
            <person name="Cheng Z."/>
            <person name="Li X."/>
            <person name="Lu J."/>
            <person name="Miao H."/>
            <person name="Kang H."/>
            <person name="Xie B."/>
            <person name="Gu X."/>
            <person name="Wang X."/>
            <person name="Du Y."/>
            <person name="Jin W."/>
            <person name="Huang S."/>
        </authorList>
    </citation>
    <scope>NUCLEOTIDE SEQUENCE [LARGE SCALE GENOMIC DNA]</scope>
    <source>
        <strain evidence="2">cv. 9930</strain>
    </source>
</reference>
<gene>
    <name evidence="1" type="ORF">Csa_3G781600</name>
</gene>